<dbReference type="Proteomes" id="UP000249341">
    <property type="component" value="Unassembled WGS sequence"/>
</dbReference>
<dbReference type="OrthoDB" id="8549922at2"/>
<proteinExistence type="predicted"/>
<dbReference type="EMBL" id="QLMJ01000025">
    <property type="protein sequence ID" value="RAK26851.1"/>
    <property type="molecule type" value="Genomic_DNA"/>
</dbReference>
<dbReference type="InterPro" id="IPR007235">
    <property type="entry name" value="Glyco_trans_28_C"/>
</dbReference>
<dbReference type="AlphaFoldDB" id="A0A327Z211"/>
<name>A0A327Z211_9ACTN</name>
<accession>A0A327Z211</accession>
<keyword evidence="3" id="KW-0808">Transferase</keyword>
<feature type="domain" description="Glycosyl transferase family 28 C-terminal" evidence="2">
    <location>
        <begin position="619"/>
        <end position="700"/>
    </location>
</feature>
<evidence type="ECO:0000259" key="2">
    <source>
        <dbReference type="Pfam" id="PF04101"/>
    </source>
</evidence>
<dbReference type="Pfam" id="PF04101">
    <property type="entry name" value="Glyco_tran_28_C"/>
    <property type="match status" value="1"/>
</dbReference>
<keyword evidence="4" id="KW-1185">Reference proteome</keyword>
<sequence>MTENVHDVAILSDFRYPGGTSASIAAEVRAQARAGLSTVLVQVRSPHLKRDRPFNPLIVELLKDGSAHLAVEGEQTRAKLFVLRQPRIFTADLASVPRVAADRTVMVLNQAPGDAGDPALYYDFAAVRERIEGYFGTNIEWAPISPQVRTEVLRSAPDAPLTATDWHEIIDVAEWSSRRPEATRDKPVIGRHGRPDPVKWPRTTEELLQAYPDDPGVRVRVLGGGELAVEKLGRKPAGWEIVEFGSMPPRAFLGTIDFFVYFHDPDLVEAFGRTIMEAMSAGVPVLIGEHFRPIFGDAALYTTPAGVLPLVRELHADQQRYREVAQRARDFVESRFGYASHLDRLAERGVRPPGPGTDVEVRRPATPGASGRSRGVLMVSDNGVGLGHLSRLMAIGRRLPQGTPTVIATQSHGASVAHREGFLTEYIPSRSVLKLPRQRWTDMLSSRLEQLIDLHEPAVVAVDSVPHDGIVAAIRARPDITWVWVRRPMWRRDTGTEWIERGGYFDAILEPGEFAAAADEGPTVTDRAGVHTVDPITYLDADELVDPAAARQALGLSPDRPAALLQLGAGNINDISSPVARIAVHLREAGFQMVLAESAIATEPMQPVPGAHLVKLYPISRYLRGLDLVISASGYNSFHELLAFGVPAVFVPNRETSLDDQVSRARFAAAAGAALIIEDPDGEDLDRVLARAVRPDVREQLSSRCVEVAPGNGAAEAARWLSELADRRTSRRVTHV</sequence>
<dbReference type="GO" id="GO:0016758">
    <property type="term" value="F:hexosyltransferase activity"/>
    <property type="evidence" value="ECO:0007669"/>
    <property type="project" value="InterPro"/>
</dbReference>
<dbReference type="RefSeq" id="WP_111654231.1">
    <property type="nucleotide sequence ID" value="NZ_JACHWI010000002.1"/>
</dbReference>
<evidence type="ECO:0000313" key="3">
    <source>
        <dbReference type="EMBL" id="RAK26851.1"/>
    </source>
</evidence>
<gene>
    <name evidence="3" type="ORF">B0I29_1255</name>
</gene>
<feature type="region of interest" description="Disordered" evidence="1">
    <location>
        <begin position="181"/>
        <end position="200"/>
    </location>
</feature>
<evidence type="ECO:0000256" key="1">
    <source>
        <dbReference type="SAM" id="MobiDB-lite"/>
    </source>
</evidence>
<dbReference type="Gene3D" id="3.40.50.2000">
    <property type="entry name" value="Glycogen Phosphorylase B"/>
    <property type="match status" value="2"/>
</dbReference>
<organism evidence="3 4">
    <name type="scientific">Actinoplanes lutulentus</name>
    <dbReference type="NCBI Taxonomy" id="1287878"/>
    <lineage>
        <taxon>Bacteria</taxon>
        <taxon>Bacillati</taxon>
        <taxon>Actinomycetota</taxon>
        <taxon>Actinomycetes</taxon>
        <taxon>Micromonosporales</taxon>
        <taxon>Micromonosporaceae</taxon>
        <taxon>Actinoplanes</taxon>
    </lineage>
</organism>
<protein>
    <submittedName>
        <fullName evidence="3">Glycosyl transferase family 28</fullName>
    </submittedName>
</protein>
<dbReference type="PANTHER" id="PTHR21015:SF28">
    <property type="entry name" value="SLL1722 PROTEIN"/>
    <property type="match status" value="1"/>
</dbReference>
<reference evidence="3 4" key="1">
    <citation type="submission" date="2018-06" db="EMBL/GenBank/DDBJ databases">
        <title>Genomic Encyclopedia of Type Strains, Phase III (KMG-III): the genomes of soil and plant-associated and newly described type strains.</title>
        <authorList>
            <person name="Whitman W."/>
        </authorList>
    </citation>
    <scope>NUCLEOTIDE SEQUENCE [LARGE SCALE GENOMIC DNA]</scope>
    <source>
        <strain evidence="3 4">CGMCC 4.7090</strain>
    </source>
</reference>
<evidence type="ECO:0000313" key="4">
    <source>
        <dbReference type="Proteomes" id="UP000249341"/>
    </source>
</evidence>
<comment type="caution">
    <text evidence="3">The sequence shown here is derived from an EMBL/GenBank/DDBJ whole genome shotgun (WGS) entry which is preliminary data.</text>
</comment>
<feature type="region of interest" description="Disordered" evidence="1">
    <location>
        <begin position="347"/>
        <end position="374"/>
    </location>
</feature>
<dbReference type="PANTHER" id="PTHR21015">
    <property type="entry name" value="UDP-N-ACETYLGLUCOSAMINE--N-ACETYLMURAMYL-(PENTAPEPTIDE) PYROPHOSPHORYL-UNDECAPRENOL N-ACETYLGLUCOSAMINE TRANSFERASE 1"/>
    <property type="match status" value="1"/>
</dbReference>
<dbReference type="SUPFAM" id="SSF53756">
    <property type="entry name" value="UDP-Glycosyltransferase/glycogen phosphorylase"/>
    <property type="match status" value="2"/>
</dbReference>